<sequence length="1340" mass="149212">MTENPTRNLKRHAPGALAPAPESQANEDRQGRIVTFYSYKGGTGRTMALANTAWILAANGFRVLTVDWDLEAPGLARFFHPFLDPVALAGTTGMMDLITEYREEALREVDHVPGWHEDFARVHPHALSLSWPGFPPGGSLDFLSAGQQNRDYSESVGRLDWDLFYERFDGGLFFDALRRDMSRRYDYVLIDSRTGLSDIAEICTVQMPDDLVVCFTLSDQSIDGASKIAQHINDRYRERGIRILPVPMRIDEGEKEKADAGRALARLRFAGLPEGLADEELAQYWGSVEVPYRPFYAYEEILATFGDQVGTPTSMLAACERITSVITRGRVTGLPPVDEEVRLRFVDAYTRRRPTVPADLYLSYVPEDRMWADWIAAVLENAGFRVVPRDLGAGADSRTETERGIDAAFRTVAVFSAAYLRSPQARALWDSMAGFDPAGTRRQLVPVRVSDVRLAAPFNSRNPVDLVGRDEDQAAAILLRALGRENAGGGEGNGGAVPRFPGTKPSYWSVPQRNPSFTGRAKVLDELRDQLVGGPTAVLPTPQTLYGLGGVGKTQLALEYAHRYMSHYDLVWWIDAEQTELVPASLADLANRLGLRVGDSVNEAAEAAREALRRGTPTSRWLLIFDNADEPSEIRRYFPGGSGHILVTSRNQAWSGQAGVLGVDVFTRGESIEHLTRRTRGLSRQDADRVADAVGDLPLAVEVAAAWLDTTRTPVDTYVAQLHAEATKALAVGRPVDYPSQVGATWNVSIARLREQSPAAVRLLQLCAFFAPEPISMDLFYSDQMIRALVRYDEDLSDTFMLGKVIQAVGRYALAKVDAASNSFQVHRLVQAVVRAEMNEDDRVNAMHEVHRILVGARPVLGDTDNPANWPRFERIWPHLAPSRAQDCDERETRELLIDRVRYLWKRTDLDRARALAEQLDATWVERLGSERDDIERRNLRRQILSLNFQLANVLRSQGNYADALELDEATLAGQKELLGEHNPYTLMTAGSLGADLRALGRFQDALDLDLETYSQFRELFGDENARTLSIANNLAIDYRLVGDSEAARDLDQETFDRRLAVLGPKHPYTLSSKSNLARDLREVGDYKGSIELLREVTEELADVLQPDLPENLRNAKSLAVSLRREGHLREARQLTMQTYERYLDRYGAEAADTLACALNLAADHSASGDKEAARDLATTVYEGHRRLFGDEHPFTLACENNLGIYLRGSGEVEEAIRRGRHTVEGLQRVLGPDHPFTLNAMINLANAYGEDGQLARAEELERTAYAGLCNRYSPTHPDAIACEANLGVTLRKAGRLAQATELRDHAVAELIRLFGEEHPNTVSARGWKRINRDLEPQPV</sequence>
<comment type="caution">
    <text evidence="5">The sequence shown here is derived from an EMBL/GenBank/DDBJ whole genome shotgun (WGS) entry which is preliminary data.</text>
</comment>
<feature type="domain" description="TIR" evidence="3">
    <location>
        <begin position="361"/>
        <end position="475"/>
    </location>
</feature>
<evidence type="ECO:0000256" key="1">
    <source>
        <dbReference type="SAM" id="MobiDB-lite"/>
    </source>
</evidence>
<dbReference type="RefSeq" id="WP_425557680.1">
    <property type="nucleotide sequence ID" value="NZ_BAAATR010000017.1"/>
</dbReference>
<dbReference type="NCBIfam" id="NF047398">
    <property type="entry name" value="AAA_KGGVGR"/>
    <property type="match status" value="1"/>
</dbReference>
<proteinExistence type="predicted"/>
<name>A0ABP5R7G3_9ACTN</name>
<dbReference type="SUPFAM" id="SSF52200">
    <property type="entry name" value="Toll/Interleukin receptor TIR domain"/>
    <property type="match status" value="1"/>
</dbReference>
<dbReference type="InterPro" id="IPR056681">
    <property type="entry name" value="DUF7779"/>
</dbReference>
<evidence type="ECO:0000259" key="2">
    <source>
        <dbReference type="Pfam" id="PF00931"/>
    </source>
</evidence>
<gene>
    <name evidence="5" type="ORF">GCM10010430_40450</name>
</gene>
<feature type="domain" description="DUF7779" evidence="4">
    <location>
        <begin position="753"/>
        <end position="842"/>
    </location>
</feature>
<feature type="region of interest" description="Disordered" evidence="1">
    <location>
        <begin position="1"/>
        <end position="27"/>
    </location>
</feature>
<organism evidence="5 6">
    <name type="scientific">Kitasatospora cystarginea</name>
    <dbReference type="NCBI Taxonomy" id="58350"/>
    <lineage>
        <taxon>Bacteria</taxon>
        <taxon>Bacillati</taxon>
        <taxon>Actinomycetota</taxon>
        <taxon>Actinomycetes</taxon>
        <taxon>Kitasatosporales</taxon>
        <taxon>Streptomycetaceae</taxon>
        <taxon>Kitasatospora</taxon>
    </lineage>
</organism>
<protein>
    <recommendedName>
        <fullName evidence="7">ATP/GTP-binding protein</fullName>
    </recommendedName>
</protein>
<evidence type="ECO:0000313" key="5">
    <source>
        <dbReference type="EMBL" id="GAA2252679.1"/>
    </source>
</evidence>
<dbReference type="Pfam" id="PF00931">
    <property type="entry name" value="NB-ARC"/>
    <property type="match status" value="1"/>
</dbReference>
<evidence type="ECO:0000259" key="4">
    <source>
        <dbReference type="Pfam" id="PF25000"/>
    </source>
</evidence>
<dbReference type="Pfam" id="PF25000">
    <property type="entry name" value="DUF7779"/>
    <property type="match status" value="1"/>
</dbReference>
<reference evidence="6" key="1">
    <citation type="journal article" date="2019" name="Int. J. Syst. Evol. Microbiol.">
        <title>The Global Catalogue of Microorganisms (GCM) 10K type strain sequencing project: providing services to taxonomists for standard genome sequencing and annotation.</title>
        <authorList>
            <consortium name="The Broad Institute Genomics Platform"/>
            <consortium name="The Broad Institute Genome Sequencing Center for Infectious Disease"/>
            <person name="Wu L."/>
            <person name="Ma J."/>
        </authorList>
    </citation>
    <scope>NUCLEOTIDE SEQUENCE [LARGE SCALE GENOMIC DNA]</scope>
    <source>
        <strain evidence="6">JCM 7356</strain>
    </source>
</reference>
<dbReference type="Pfam" id="PF13424">
    <property type="entry name" value="TPR_12"/>
    <property type="match status" value="3"/>
</dbReference>
<evidence type="ECO:0008006" key="7">
    <source>
        <dbReference type="Google" id="ProtNLM"/>
    </source>
</evidence>
<dbReference type="PANTHER" id="PTHR46082:SF6">
    <property type="entry name" value="AAA+ ATPASE DOMAIN-CONTAINING PROTEIN-RELATED"/>
    <property type="match status" value="1"/>
</dbReference>
<dbReference type="Gene3D" id="3.40.50.10140">
    <property type="entry name" value="Toll/interleukin-1 receptor homology (TIR) domain"/>
    <property type="match status" value="1"/>
</dbReference>
<dbReference type="InterPro" id="IPR027417">
    <property type="entry name" value="P-loop_NTPase"/>
</dbReference>
<dbReference type="SUPFAM" id="SSF48452">
    <property type="entry name" value="TPR-like"/>
    <property type="match status" value="3"/>
</dbReference>
<dbReference type="SUPFAM" id="SSF52540">
    <property type="entry name" value="P-loop containing nucleoside triphosphate hydrolases"/>
    <property type="match status" value="2"/>
</dbReference>
<dbReference type="InterPro" id="IPR053137">
    <property type="entry name" value="NLR-like"/>
</dbReference>
<dbReference type="InterPro" id="IPR000157">
    <property type="entry name" value="TIR_dom"/>
</dbReference>
<evidence type="ECO:0000259" key="3">
    <source>
        <dbReference type="Pfam" id="PF13676"/>
    </source>
</evidence>
<dbReference type="EMBL" id="BAAATR010000017">
    <property type="protein sequence ID" value="GAA2252679.1"/>
    <property type="molecule type" value="Genomic_DNA"/>
</dbReference>
<dbReference type="Pfam" id="PF13374">
    <property type="entry name" value="TPR_10"/>
    <property type="match status" value="2"/>
</dbReference>
<evidence type="ECO:0000313" key="6">
    <source>
        <dbReference type="Proteomes" id="UP001500305"/>
    </source>
</evidence>
<dbReference type="InterPro" id="IPR002182">
    <property type="entry name" value="NB-ARC"/>
</dbReference>
<keyword evidence="6" id="KW-1185">Reference proteome</keyword>
<dbReference type="InterPro" id="IPR011990">
    <property type="entry name" value="TPR-like_helical_dom_sf"/>
</dbReference>
<dbReference type="Pfam" id="PF13676">
    <property type="entry name" value="TIR_2"/>
    <property type="match status" value="1"/>
</dbReference>
<dbReference type="InterPro" id="IPR035897">
    <property type="entry name" value="Toll_tir_struct_dom_sf"/>
</dbReference>
<accession>A0ABP5R7G3</accession>
<dbReference type="Gene3D" id="3.40.50.300">
    <property type="entry name" value="P-loop containing nucleotide triphosphate hydrolases"/>
    <property type="match status" value="2"/>
</dbReference>
<feature type="domain" description="NB-ARC" evidence="2">
    <location>
        <begin position="544"/>
        <end position="659"/>
    </location>
</feature>
<dbReference type="PANTHER" id="PTHR46082">
    <property type="entry name" value="ATP/GTP-BINDING PROTEIN-RELATED"/>
    <property type="match status" value="1"/>
</dbReference>
<dbReference type="Proteomes" id="UP001500305">
    <property type="component" value="Unassembled WGS sequence"/>
</dbReference>
<dbReference type="Gene3D" id="1.25.40.10">
    <property type="entry name" value="Tetratricopeptide repeat domain"/>
    <property type="match status" value="2"/>
</dbReference>
<dbReference type="NCBIfam" id="NF040586">
    <property type="entry name" value="FxSxx_TPR"/>
    <property type="match status" value="1"/>
</dbReference>